<gene>
    <name evidence="5" type="ORF">ERS852397_02911</name>
</gene>
<dbReference type="PANTHER" id="PTHR31987:SF1">
    <property type="entry name" value="GLUTAMINASE A"/>
    <property type="match status" value="1"/>
</dbReference>
<evidence type="ECO:0000259" key="4">
    <source>
        <dbReference type="Pfam" id="PF17168"/>
    </source>
</evidence>
<dbReference type="AlphaFoldDB" id="A0A174IE42"/>
<dbReference type="Gene3D" id="2.60.120.260">
    <property type="entry name" value="Galactose-binding domain-like"/>
    <property type="match status" value="1"/>
</dbReference>
<feature type="signal peptide" evidence="1">
    <location>
        <begin position="1"/>
        <end position="18"/>
    </location>
</feature>
<evidence type="ECO:0000313" key="6">
    <source>
        <dbReference type="Proteomes" id="UP000095517"/>
    </source>
</evidence>
<dbReference type="GO" id="GO:0005975">
    <property type="term" value="P:carbohydrate metabolic process"/>
    <property type="evidence" value="ECO:0007669"/>
    <property type="project" value="InterPro"/>
</dbReference>
<dbReference type="SUPFAM" id="SSF49785">
    <property type="entry name" value="Galactose-binding domain-like"/>
    <property type="match status" value="1"/>
</dbReference>
<dbReference type="Proteomes" id="UP000095517">
    <property type="component" value="Unassembled WGS sequence"/>
</dbReference>
<dbReference type="InterPro" id="IPR032514">
    <property type="entry name" value="GtaA_central"/>
</dbReference>
<dbReference type="InterPro" id="IPR008928">
    <property type="entry name" value="6-hairpin_glycosidase_sf"/>
</dbReference>
<dbReference type="InterPro" id="IPR052743">
    <property type="entry name" value="Glutaminase_GtaA"/>
</dbReference>
<dbReference type="RefSeq" id="WP_055279457.1">
    <property type="nucleotide sequence ID" value="NZ_CABIXA010000017.1"/>
</dbReference>
<dbReference type="EMBL" id="CYZH01000017">
    <property type="protein sequence ID" value="CUO83335.1"/>
    <property type="molecule type" value="Genomic_DNA"/>
</dbReference>
<reference evidence="5 6" key="1">
    <citation type="submission" date="2015-09" db="EMBL/GenBank/DDBJ databases">
        <authorList>
            <consortium name="Pathogen Informatics"/>
        </authorList>
    </citation>
    <scope>NUCLEOTIDE SEQUENCE [LARGE SCALE GENOMIC DNA]</scope>
    <source>
        <strain evidence="5 6">2789STDY5608840</strain>
    </source>
</reference>
<dbReference type="InterPro" id="IPR032515">
    <property type="entry name" value="DUF4964"/>
</dbReference>
<dbReference type="Pfam" id="PF16335">
    <property type="entry name" value="GtaA_6_Hairpin"/>
    <property type="match status" value="1"/>
</dbReference>
<evidence type="ECO:0000259" key="2">
    <source>
        <dbReference type="Pfam" id="PF16334"/>
    </source>
</evidence>
<keyword evidence="1" id="KW-0732">Signal</keyword>
<feature type="domain" description="Glutaminase A central" evidence="3">
    <location>
        <begin position="494"/>
        <end position="830"/>
    </location>
</feature>
<feature type="domain" description="Glutaminase A N-terminal" evidence="4">
    <location>
        <begin position="259"/>
        <end position="488"/>
    </location>
</feature>
<accession>A0A174IE42</accession>
<organism evidence="5 6">
    <name type="scientific">Bacteroides finegoldii</name>
    <dbReference type="NCBI Taxonomy" id="338188"/>
    <lineage>
        <taxon>Bacteria</taxon>
        <taxon>Pseudomonadati</taxon>
        <taxon>Bacteroidota</taxon>
        <taxon>Bacteroidia</taxon>
        <taxon>Bacteroidales</taxon>
        <taxon>Bacteroidaceae</taxon>
        <taxon>Bacteroides</taxon>
    </lineage>
</organism>
<evidence type="ECO:0000256" key="1">
    <source>
        <dbReference type="SAM" id="SignalP"/>
    </source>
</evidence>
<evidence type="ECO:0000259" key="3">
    <source>
        <dbReference type="Pfam" id="PF16335"/>
    </source>
</evidence>
<dbReference type="STRING" id="338188.ERS852397_02911"/>
<evidence type="ECO:0000313" key="5">
    <source>
        <dbReference type="EMBL" id="CUO83335.1"/>
    </source>
</evidence>
<dbReference type="SUPFAM" id="SSF48208">
    <property type="entry name" value="Six-hairpin glycosidases"/>
    <property type="match status" value="1"/>
</dbReference>
<dbReference type="Pfam" id="PF17168">
    <property type="entry name" value="DUF5127"/>
    <property type="match status" value="1"/>
</dbReference>
<dbReference type="PANTHER" id="PTHR31987">
    <property type="entry name" value="GLUTAMINASE A-RELATED"/>
    <property type="match status" value="1"/>
</dbReference>
<dbReference type="InterPro" id="IPR033433">
    <property type="entry name" value="GtaA_N"/>
</dbReference>
<dbReference type="Pfam" id="PF16334">
    <property type="entry name" value="DUF4964"/>
    <property type="match status" value="1"/>
</dbReference>
<dbReference type="InterPro" id="IPR008979">
    <property type="entry name" value="Galactose-bd-like_sf"/>
</dbReference>
<protein>
    <submittedName>
        <fullName evidence="5">Glutaminase A</fullName>
    </submittedName>
</protein>
<proteinExistence type="predicted"/>
<feature type="domain" description="DUF4964" evidence="2">
    <location>
        <begin position="14"/>
        <end position="95"/>
    </location>
</feature>
<sequence length="840" mass="95471">MKKLLTVMAFSVGLFANAQTGNFFKPVKEVALRTPSVPIVVSDPHFSIWSPYDKLMEGSTEHWTTAKKPLVGALRVDGKVYRFLGKDQVALIPIAPMTNVERWEAAYTNSQPANGWQEFQFDDSSWKKGKAAFGSRDMPRVRTEWKGDNTDIYIRRTFEINDLDLTENIFLIYSHDDVFELYLNGEKLVATDLVWKNNVNLKLSDEAKKKLRNGKNVIAAHCHNTTGGSYVDFGLYREKKNAVTFENEAVQKSVDVLATSSYYTFTCGPVELDVVFTAPQLIDDLDLLSTPINYISYRVRPLDKKEHDVQFYIETTPVLAVNETTQPTIARTLSKNGISYVEAGTINQPICDRKGDLICADWGYVYLGSVNGAGKSIGLGDYSGMKEAFVKNGTLASSKTKWVTRREENTPAMAYVHNFGTVTKDGKDGFLMIGYDDTYSIEYMYEKRMGYWKHDGKVTIFDAFEKLRDNYQSIMERCRALDELIYSDAEKAGGKKYAEICSAAYRQVISAHKLFTDKEGNLMWFSKENNSNGCINTVDLTYPSAPLFLVYNPDLQKAMMTSIFEYSASGRWDKPFAAHDLGTYPIANGQVYGGDMPIEESGNMVILAAAISKIEGNADYAKKYWDILTTWTNYLVEYGQDPENQLCTDDFAGHWAHNANLSVKAIMGVAGYSEMARMLGMSDVAEKYAAIAKKMAVKWEEMANEGDHYRLAFDRKNTWSQKYNMVWDKLWNLNLFPNNVIGKELNYYLTKQNPYGLPLDSRKEYTKSDWIMWTAAMSSDKETFQKFSDPVYKYINETVSRVPISDWHHTDSGKWVGFRARSVIGGYWMKVLMDKVQNNQ</sequence>
<name>A0A174IE42_9BACE</name>
<feature type="chain" id="PRO_5008024215" evidence="1">
    <location>
        <begin position="19"/>
        <end position="840"/>
    </location>
</feature>